<feature type="region of interest" description="Disordered" evidence="1">
    <location>
        <begin position="71"/>
        <end position="91"/>
    </location>
</feature>
<evidence type="ECO:0000256" key="1">
    <source>
        <dbReference type="SAM" id="MobiDB-lite"/>
    </source>
</evidence>
<proteinExistence type="predicted"/>
<evidence type="ECO:0000313" key="2">
    <source>
        <dbReference type="EMBL" id="KAK7255532.1"/>
    </source>
</evidence>
<protein>
    <submittedName>
        <fullName evidence="2">Uncharacterized protein</fullName>
    </submittedName>
</protein>
<dbReference type="Proteomes" id="UP001372338">
    <property type="component" value="Unassembled WGS sequence"/>
</dbReference>
<name>A0AAN9HVG9_CROPI</name>
<reference evidence="2 3" key="1">
    <citation type="submission" date="2024-01" db="EMBL/GenBank/DDBJ databases">
        <title>The genomes of 5 underutilized Papilionoideae crops provide insights into root nodulation and disease resistanc.</title>
        <authorList>
            <person name="Yuan L."/>
        </authorList>
    </citation>
    <scope>NUCLEOTIDE SEQUENCE [LARGE SCALE GENOMIC DNA]</scope>
    <source>
        <strain evidence="2">ZHUSHIDOU_FW_LH</strain>
        <tissue evidence="2">Leaf</tissue>
    </source>
</reference>
<gene>
    <name evidence="2" type="ORF">RIF29_28945</name>
</gene>
<dbReference type="AlphaFoldDB" id="A0AAN9HVG9"/>
<sequence>MLIRCQFVEVNPIRFVLLKLWNANFYSIHCDVNSICLDILIFFLPLANCDAYCHYCQSASLFLITSHHIHHSSPTSHFSNLRSNKNKRPLS</sequence>
<dbReference type="EMBL" id="JAYWIO010000006">
    <property type="protein sequence ID" value="KAK7255532.1"/>
    <property type="molecule type" value="Genomic_DNA"/>
</dbReference>
<evidence type="ECO:0000313" key="3">
    <source>
        <dbReference type="Proteomes" id="UP001372338"/>
    </source>
</evidence>
<accession>A0AAN9HVG9</accession>
<organism evidence="2 3">
    <name type="scientific">Crotalaria pallida</name>
    <name type="common">Smooth rattlebox</name>
    <name type="synonym">Crotalaria striata</name>
    <dbReference type="NCBI Taxonomy" id="3830"/>
    <lineage>
        <taxon>Eukaryota</taxon>
        <taxon>Viridiplantae</taxon>
        <taxon>Streptophyta</taxon>
        <taxon>Embryophyta</taxon>
        <taxon>Tracheophyta</taxon>
        <taxon>Spermatophyta</taxon>
        <taxon>Magnoliopsida</taxon>
        <taxon>eudicotyledons</taxon>
        <taxon>Gunneridae</taxon>
        <taxon>Pentapetalae</taxon>
        <taxon>rosids</taxon>
        <taxon>fabids</taxon>
        <taxon>Fabales</taxon>
        <taxon>Fabaceae</taxon>
        <taxon>Papilionoideae</taxon>
        <taxon>50 kb inversion clade</taxon>
        <taxon>genistoids sensu lato</taxon>
        <taxon>core genistoids</taxon>
        <taxon>Crotalarieae</taxon>
        <taxon>Crotalaria</taxon>
    </lineage>
</organism>
<comment type="caution">
    <text evidence="2">The sequence shown here is derived from an EMBL/GenBank/DDBJ whole genome shotgun (WGS) entry which is preliminary data.</text>
</comment>
<keyword evidence="3" id="KW-1185">Reference proteome</keyword>